<dbReference type="InterPro" id="IPR017871">
    <property type="entry name" value="ABC_transporter-like_CS"/>
</dbReference>
<dbReference type="EMBL" id="LT629772">
    <property type="protein sequence ID" value="SDS50921.1"/>
    <property type="molecule type" value="Genomic_DNA"/>
</dbReference>
<proteinExistence type="inferred from homology"/>
<evidence type="ECO:0000256" key="4">
    <source>
        <dbReference type="ARBA" id="ARBA00022840"/>
    </source>
</evidence>
<accession>A0A1H1SSL8</accession>
<evidence type="ECO:0000259" key="6">
    <source>
        <dbReference type="PROSITE" id="PS50893"/>
    </source>
</evidence>
<dbReference type="Pfam" id="PF00005">
    <property type="entry name" value="ABC_tran"/>
    <property type="match status" value="1"/>
</dbReference>
<dbReference type="PANTHER" id="PTHR43582:SF5">
    <property type="entry name" value="ABC TRANSPORTER"/>
    <property type="match status" value="1"/>
</dbReference>
<organism evidence="7 8">
    <name type="scientific">Microlunatus soli</name>
    <dbReference type="NCBI Taxonomy" id="630515"/>
    <lineage>
        <taxon>Bacteria</taxon>
        <taxon>Bacillati</taxon>
        <taxon>Actinomycetota</taxon>
        <taxon>Actinomycetes</taxon>
        <taxon>Propionibacteriales</taxon>
        <taxon>Propionibacteriaceae</taxon>
        <taxon>Microlunatus</taxon>
    </lineage>
</organism>
<dbReference type="OrthoDB" id="9804819at2"/>
<dbReference type="Pfam" id="PF13732">
    <property type="entry name" value="DrrA1-3_C"/>
    <property type="match status" value="1"/>
</dbReference>
<sequence>MTDAIIARHLRKRYGAVQAVADVSFTVTEGEVVCLLGPNGAGKSTTTRILTTLTRADGGSATVAGHDVTAQPQSVRATVGYIAQHAGTDAYLTGRENLLVQSAAQGLRRAVAKRRAAELLDRVHLTSAADRLVATYSGGMRRRLEIVMGMVHNPSVIFLDEPTTGLDPEARADLWSELNNLGQQQSLTVLLTTHYLEEADRLADRVVIIDRGRVIAEGAPEVLKSRLAGDSVTVEVAGRPATQDILAAIREVDSRAVSVAGNRVVAHVQHGSHALPAIVTGLEATGLHVTSASVTRPSLDDVYLHYTGRRLTDDNTRPDRP</sequence>
<comment type="similarity">
    <text evidence="5">Belongs to the ABC transporter superfamily. Drug exporter-1 (DrugE1) (TC 3.A.1.105) family.</text>
</comment>
<dbReference type="PANTHER" id="PTHR43582">
    <property type="entry name" value="LINEARMYCIN RESISTANCE ATP-BINDING PROTEIN LNRL"/>
    <property type="match status" value="1"/>
</dbReference>
<dbReference type="GO" id="GO:0043215">
    <property type="term" value="P:daunorubicin transport"/>
    <property type="evidence" value="ECO:0007669"/>
    <property type="project" value="InterPro"/>
</dbReference>
<keyword evidence="4 7" id="KW-0067">ATP-binding</keyword>
<comment type="subcellular location">
    <subcellularLocation>
        <location evidence="1">Cell membrane</location>
        <topology evidence="1">Peripheral membrane protein</topology>
        <orientation evidence="1">Cytoplasmic side</orientation>
    </subcellularLocation>
</comment>
<dbReference type="GO" id="GO:0016887">
    <property type="term" value="F:ATP hydrolysis activity"/>
    <property type="evidence" value="ECO:0007669"/>
    <property type="project" value="InterPro"/>
</dbReference>
<evidence type="ECO:0000313" key="7">
    <source>
        <dbReference type="EMBL" id="SDS50921.1"/>
    </source>
</evidence>
<dbReference type="SUPFAM" id="SSF52540">
    <property type="entry name" value="P-loop containing nucleoside triphosphate hydrolases"/>
    <property type="match status" value="1"/>
</dbReference>
<keyword evidence="8" id="KW-1185">Reference proteome</keyword>
<dbReference type="GO" id="GO:1900753">
    <property type="term" value="P:doxorubicin transport"/>
    <property type="evidence" value="ECO:0007669"/>
    <property type="project" value="InterPro"/>
</dbReference>
<dbReference type="Gene3D" id="3.40.50.300">
    <property type="entry name" value="P-loop containing nucleotide triphosphate hydrolases"/>
    <property type="match status" value="1"/>
</dbReference>
<evidence type="ECO:0000256" key="3">
    <source>
        <dbReference type="ARBA" id="ARBA00022741"/>
    </source>
</evidence>
<evidence type="ECO:0000313" key="8">
    <source>
        <dbReference type="Proteomes" id="UP000199103"/>
    </source>
</evidence>
<evidence type="ECO:0000256" key="1">
    <source>
        <dbReference type="ARBA" id="ARBA00004413"/>
    </source>
</evidence>
<gene>
    <name evidence="7" type="ORF">SAMN04489812_2121</name>
</gene>
<dbReference type="GO" id="GO:0005524">
    <property type="term" value="F:ATP binding"/>
    <property type="evidence" value="ECO:0007669"/>
    <property type="project" value="UniProtKB-KW"/>
</dbReference>
<feature type="domain" description="ABC transporter" evidence="6">
    <location>
        <begin position="5"/>
        <end position="236"/>
    </location>
</feature>
<keyword evidence="2" id="KW-0813">Transport</keyword>
<evidence type="ECO:0000256" key="2">
    <source>
        <dbReference type="ARBA" id="ARBA00022448"/>
    </source>
</evidence>
<dbReference type="InterPro" id="IPR003439">
    <property type="entry name" value="ABC_transporter-like_ATP-bd"/>
</dbReference>
<dbReference type="AlphaFoldDB" id="A0A1H1SSL8"/>
<dbReference type="STRING" id="630515.SAMN04489812_2121"/>
<keyword evidence="3" id="KW-0547">Nucleotide-binding</keyword>
<protein>
    <submittedName>
        <fullName evidence="7">ABC-2 type transport system ATP-binding protein</fullName>
    </submittedName>
</protein>
<dbReference type="SMART" id="SM00382">
    <property type="entry name" value="AAA"/>
    <property type="match status" value="1"/>
</dbReference>
<dbReference type="GO" id="GO:0005886">
    <property type="term" value="C:plasma membrane"/>
    <property type="evidence" value="ECO:0007669"/>
    <property type="project" value="UniProtKB-SubCell"/>
</dbReference>
<evidence type="ECO:0000256" key="5">
    <source>
        <dbReference type="ARBA" id="ARBA00049985"/>
    </source>
</evidence>
<dbReference type="RefSeq" id="WP_091524122.1">
    <property type="nucleotide sequence ID" value="NZ_LT629772.1"/>
</dbReference>
<dbReference type="InterPro" id="IPR025302">
    <property type="entry name" value="DrrA1/2-like_C"/>
</dbReference>
<dbReference type="InterPro" id="IPR027417">
    <property type="entry name" value="P-loop_NTPase"/>
</dbReference>
<dbReference type="PROSITE" id="PS50893">
    <property type="entry name" value="ABC_TRANSPORTER_2"/>
    <property type="match status" value="1"/>
</dbReference>
<dbReference type="NCBIfam" id="TIGR01188">
    <property type="entry name" value="drrA"/>
    <property type="match status" value="1"/>
</dbReference>
<name>A0A1H1SSL8_9ACTN</name>
<dbReference type="InterPro" id="IPR003593">
    <property type="entry name" value="AAA+_ATPase"/>
</dbReference>
<dbReference type="InterPro" id="IPR005894">
    <property type="entry name" value="DrrA"/>
</dbReference>
<dbReference type="Proteomes" id="UP000199103">
    <property type="component" value="Chromosome I"/>
</dbReference>
<dbReference type="PROSITE" id="PS00211">
    <property type="entry name" value="ABC_TRANSPORTER_1"/>
    <property type="match status" value="1"/>
</dbReference>
<reference evidence="7 8" key="1">
    <citation type="submission" date="2016-10" db="EMBL/GenBank/DDBJ databases">
        <authorList>
            <person name="de Groot N.N."/>
        </authorList>
    </citation>
    <scope>NUCLEOTIDE SEQUENCE [LARGE SCALE GENOMIC DNA]</scope>
    <source>
        <strain evidence="7 8">DSM 21800</strain>
    </source>
</reference>